<feature type="compositionally biased region" description="Acidic residues" evidence="1">
    <location>
        <begin position="54"/>
        <end position="80"/>
    </location>
</feature>
<protein>
    <submittedName>
        <fullName evidence="2">Uncharacterized protein</fullName>
    </submittedName>
</protein>
<feature type="region of interest" description="Disordered" evidence="1">
    <location>
        <begin position="98"/>
        <end position="202"/>
    </location>
</feature>
<reference evidence="3" key="1">
    <citation type="journal article" date="2019" name="Int. J. Syst. Evol. Microbiol.">
        <title>The Global Catalogue of Microorganisms (GCM) 10K type strain sequencing project: providing services to taxonomists for standard genome sequencing and annotation.</title>
        <authorList>
            <consortium name="The Broad Institute Genomics Platform"/>
            <consortium name="The Broad Institute Genome Sequencing Center for Infectious Disease"/>
            <person name="Wu L."/>
            <person name="Ma J."/>
        </authorList>
    </citation>
    <scope>NUCLEOTIDE SEQUENCE [LARGE SCALE GENOMIC DNA]</scope>
    <source>
        <strain evidence="3">JCM 16908</strain>
    </source>
</reference>
<accession>A0ABP7HI06</accession>
<evidence type="ECO:0000313" key="2">
    <source>
        <dbReference type="EMBL" id="GAA3795473.1"/>
    </source>
</evidence>
<feature type="region of interest" description="Disordered" evidence="1">
    <location>
        <begin position="53"/>
        <end position="80"/>
    </location>
</feature>
<organism evidence="2 3">
    <name type="scientific">Sphaerisporangium flaviroseum</name>
    <dbReference type="NCBI Taxonomy" id="509199"/>
    <lineage>
        <taxon>Bacteria</taxon>
        <taxon>Bacillati</taxon>
        <taxon>Actinomycetota</taxon>
        <taxon>Actinomycetes</taxon>
        <taxon>Streptosporangiales</taxon>
        <taxon>Streptosporangiaceae</taxon>
        <taxon>Sphaerisporangium</taxon>
    </lineage>
</organism>
<keyword evidence="3" id="KW-1185">Reference proteome</keyword>
<comment type="caution">
    <text evidence="2">The sequence shown here is derived from an EMBL/GenBank/DDBJ whole genome shotgun (WGS) entry which is preliminary data.</text>
</comment>
<sequence length="202" mass="20826">MPRFSTMNSLFVPSSGAAMATGRRNPEATWVVVALISSSGTVAAAGRRALLPATDEDADATDEDAAVTDEDAAVTDEDAAVTDEDVAAAAGGVSAVMGASSGRDKASNAGAAQRFPGMSGSRGGLRRGPEDGGSPGRSASGLATRPARPHPTPKRAEYDTRPSRFRALTCPTGRYRLARRHNQARDPSWEAAPGRSGHLLPL</sequence>
<dbReference type="Proteomes" id="UP001500888">
    <property type="component" value="Unassembled WGS sequence"/>
</dbReference>
<name>A0ABP7HI06_9ACTN</name>
<evidence type="ECO:0000313" key="3">
    <source>
        <dbReference type="Proteomes" id="UP001500888"/>
    </source>
</evidence>
<evidence type="ECO:0000256" key="1">
    <source>
        <dbReference type="SAM" id="MobiDB-lite"/>
    </source>
</evidence>
<proteinExistence type="predicted"/>
<gene>
    <name evidence="2" type="ORF">GCM10022226_13540</name>
</gene>
<dbReference type="EMBL" id="BAAAZR010000002">
    <property type="protein sequence ID" value="GAA3795473.1"/>
    <property type="molecule type" value="Genomic_DNA"/>
</dbReference>